<keyword evidence="6" id="KW-1185">Reference proteome</keyword>
<comment type="caution">
    <text evidence="5">The sequence shown here is derived from an EMBL/GenBank/DDBJ whole genome shotgun (WGS) entry which is preliminary data.</text>
</comment>
<keyword evidence="2 5" id="KW-0489">Methyltransferase</keyword>
<dbReference type="Gene3D" id="3.40.50.150">
    <property type="entry name" value="Vaccinia Virus protein VP39"/>
    <property type="match status" value="1"/>
</dbReference>
<evidence type="ECO:0000256" key="2">
    <source>
        <dbReference type="ARBA" id="ARBA00022603"/>
    </source>
</evidence>
<proteinExistence type="inferred from homology"/>
<sequence length="243" mass="26479">MTTLFGQVAQSYDDVRPGYPGDITAAIAAYAPDADGLAELGPGTGKGTEVLAGLRVPMTCIEPDPLMAALLQAKFPQATITISTFEQWTPPPGGTALLCCAMAWHWLDPQTRNRRAFDTLRPGGALAVFGHKYAFADPAHEQAVDDAFASCGVAKQDKAQQWFHDDIVASGLWSDVRCTVFTRDWDCTTERYLQLHQTFSPFLRRSPAEQDKILAALRHAVDGLGGLIRLRLPTTLVLARRPA</sequence>
<dbReference type="PANTHER" id="PTHR44942:SF4">
    <property type="entry name" value="METHYLTRANSFERASE TYPE 11 DOMAIN-CONTAINING PROTEIN"/>
    <property type="match status" value="1"/>
</dbReference>
<evidence type="ECO:0000259" key="4">
    <source>
        <dbReference type="Pfam" id="PF08241"/>
    </source>
</evidence>
<gene>
    <name evidence="5" type="ORF">Rhe02_21660</name>
</gene>
<dbReference type="Proteomes" id="UP000612899">
    <property type="component" value="Unassembled WGS sequence"/>
</dbReference>
<organism evidence="5 6">
    <name type="scientific">Rhizocola hellebori</name>
    <dbReference type="NCBI Taxonomy" id="1392758"/>
    <lineage>
        <taxon>Bacteria</taxon>
        <taxon>Bacillati</taxon>
        <taxon>Actinomycetota</taxon>
        <taxon>Actinomycetes</taxon>
        <taxon>Micromonosporales</taxon>
        <taxon>Micromonosporaceae</taxon>
        <taxon>Rhizocola</taxon>
    </lineage>
</organism>
<evidence type="ECO:0000256" key="3">
    <source>
        <dbReference type="ARBA" id="ARBA00022679"/>
    </source>
</evidence>
<comment type="similarity">
    <text evidence="1">Belongs to the methyltransferase superfamily.</text>
</comment>
<protein>
    <submittedName>
        <fullName evidence="5">Methyltransferase type 11</fullName>
    </submittedName>
</protein>
<reference evidence="5" key="1">
    <citation type="submission" date="2021-01" db="EMBL/GenBank/DDBJ databases">
        <title>Whole genome shotgun sequence of Rhizocola hellebori NBRC 109834.</title>
        <authorList>
            <person name="Komaki H."/>
            <person name="Tamura T."/>
        </authorList>
    </citation>
    <scope>NUCLEOTIDE SEQUENCE</scope>
    <source>
        <strain evidence="5">NBRC 109834</strain>
    </source>
</reference>
<evidence type="ECO:0000313" key="6">
    <source>
        <dbReference type="Proteomes" id="UP000612899"/>
    </source>
</evidence>
<name>A0A8J3Q642_9ACTN</name>
<dbReference type="EMBL" id="BONY01000011">
    <property type="protein sequence ID" value="GIH04099.1"/>
    <property type="molecule type" value="Genomic_DNA"/>
</dbReference>
<evidence type="ECO:0000256" key="1">
    <source>
        <dbReference type="ARBA" id="ARBA00008361"/>
    </source>
</evidence>
<dbReference type="InterPro" id="IPR013216">
    <property type="entry name" value="Methyltransf_11"/>
</dbReference>
<dbReference type="AlphaFoldDB" id="A0A8J3Q642"/>
<dbReference type="RefSeq" id="WP_203907998.1">
    <property type="nucleotide sequence ID" value="NZ_BONY01000011.1"/>
</dbReference>
<feature type="domain" description="Methyltransferase type 11" evidence="4">
    <location>
        <begin position="39"/>
        <end position="127"/>
    </location>
</feature>
<dbReference type="SUPFAM" id="SSF53335">
    <property type="entry name" value="S-adenosyl-L-methionine-dependent methyltransferases"/>
    <property type="match status" value="1"/>
</dbReference>
<dbReference type="InterPro" id="IPR029063">
    <property type="entry name" value="SAM-dependent_MTases_sf"/>
</dbReference>
<dbReference type="CDD" id="cd02440">
    <property type="entry name" value="AdoMet_MTases"/>
    <property type="match status" value="1"/>
</dbReference>
<accession>A0A8J3Q642</accession>
<dbReference type="GO" id="GO:0032259">
    <property type="term" value="P:methylation"/>
    <property type="evidence" value="ECO:0007669"/>
    <property type="project" value="UniProtKB-KW"/>
</dbReference>
<dbReference type="Pfam" id="PF08241">
    <property type="entry name" value="Methyltransf_11"/>
    <property type="match status" value="1"/>
</dbReference>
<evidence type="ECO:0000313" key="5">
    <source>
        <dbReference type="EMBL" id="GIH04099.1"/>
    </source>
</evidence>
<dbReference type="PANTHER" id="PTHR44942">
    <property type="entry name" value="METHYLTRANSF_11 DOMAIN-CONTAINING PROTEIN"/>
    <property type="match status" value="1"/>
</dbReference>
<keyword evidence="3" id="KW-0808">Transferase</keyword>
<dbReference type="GO" id="GO:0008757">
    <property type="term" value="F:S-adenosylmethionine-dependent methyltransferase activity"/>
    <property type="evidence" value="ECO:0007669"/>
    <property type="project" value="InterPro"/>
</dbReference>
<dbReference type="InterPro" id="IPR051052">
    <property type="entry name" value="Diverse_substrate_MTase"/>
</dbReference>